<dbReference type="Proteomes" id="UP001501237">
    <property type="component" value="Unassembled WGS sequence"/>
</dbReference>
<evidence type="ECO:0000313" key="2">
    <source>
        <dbReference type="EMBL" id="GAA3198554.1"/>
    </source>
</evidence>
<keyword evidence="1" id="KW-0472">Membrane</keyword>
<evidence type="ECO:0000313" key="3">
    <source>
        <dbReference type="Proteomes" id="UP001501237"/>
    </source>
</evidence>
<evidence type="ECO:0000256" key="1">
    <source>
        <dbReference type="SAM" id="Phobius"/>
    </source>
</evidence>
<evidence type="ECO:0008006" key="4">
    <source>
        <dbReference type="Google" id="ProtNLM"/>
    </source>
</evidence>
<accession>A0ABP6Q2Y6</accession>
<organism evidence="2 3">
    <name type="scientific">Actinocorallia longicatena</name>
    <dbReference type="NCBI Taxonomy" id="111803"/>
    <lineage>
        <taxon>Bacteria</taxon>
        <taxon>Bacillati</taxon>
        <taxon>Actinomycetota</taxon>
        <taxon>Actinomycetes</taxon>
        <taxon>Streptosporangiales</taxon>
        <taxon>Thermomonosporaceae</taxon>
        <taxon>Actinocorallia</taxon>
    </lineage>
</organism>
<feature type="transmembrane region" description="Helical" evidence="1">
    <location>
        <begin position="12"/>
        <end position="45"/>
    </location>
</feature>
<comment type="caution">
    <text evidence="2">The sequence shown here is derived from an EMBL/GenBank/DDBJ whole genome shotgun (WGS) entry which is preliminary data.</text>
</comment>
<proteinExistence type="predicted"/>
<gene>
    <name evidence="2" type="ORF">GCM10010468_10350</name>
</gene>
<reference evidence="3" key="1">
    <citation type="journal article" date="2019" name="Int. J. Syst. Evol. Microbiol.">
        <title>The Global Catalogue of Microorganisms (GCM) 10K type strain sequencing project: providing services to taxonomists for standard genome sequencing and annotation.</title>
        <authorList>
            <consortium name="The Broad Institute Genomics Platform"/>
            <consortium name="The Broad Institute Genome Sequencing Center for Infectious Disease"/>
            <person name="Wu L."/>
            <person name="Ma J."/>
        </authorList>
    </citation>
    <scope>NUCLEOTIDE SEQUENCE [LARGE SCALE GENOMIC DNA]</scope>
    <source>
        <strain evidence="3">JCM 9377</strain>
    </source>
</reference>
<name>A0ABP6Q2Y6_9ACTN</name>
<sequence length="63" mass="6862">MSPRGKVVLGGAVAAIVLWWILPGFIATLLILGIIAVPVGAYLMLDTSQRRRVRGHARKRLGR</sequence>
<keyword evidence="3" id="KW-1185">Reference proteome</keyword>
<protein>
    <recommendedName>
        <fullName evidence="4">Integral membrane protein</fullName>
    </recommendedName>
</protein>
<dbReference type="RefSeq" id="WP_344822681.1">
    <property type="nucleotide sequence ID" value="NZ_BAAAUV010000002.1"/>
</dbReference>
<keyword evidence="1" id="KW-0812">Transmembrane</keyword>
<dbReference type="EMBL" id="BAAAUV010000002">
    <property type="protein sequence ID" value="GAA3198554.1"/>
    <property type="molecule type" value="Genomic_DNA"/>
</dbReference>
<keyword evidence="1" id="KW-1133">Transmembrane helix</keyword>